<protein>
    <submittedName>
        <fullName evidence="2">Uncharacterized protein</fullName>
    </submittedName>
</protein>
<reference evidence="2" key="2">
    <citation type="journal article" date="2023" name="IMA Fungus">
        <title>Comparative genomic study of the Penicillium genus elucidates a diverse pangenome and 15 lateral gene transfer events.</title>
        <authorList>
            <person name="Petersen C."/>
            <person name="Sorensen T."/>
            <person name="Nielsen M.R."/>
            <person name="Sondergaard T.E."/>
            <person name="Sorensen J.L."/>
            <person name="Fitzpatrick D.A."/>
            <person name="Frisvad J.C."/>
            <person name="Nielsen K.L."/>
        </authorList>
    </citation>
    <scope>NUCLEOTIDE SEQUENCE</scope>
    <source>
        <strain evidence="2">IBT 16125</strain>
    </source>
</reference>
<name>A0AAD6C9P5_9EURO</name>
<gene>
    <name evidence="2" type="ORF">N7458_005844</name>
</gene>
<evidence type="ECO:0000313" key="3">
    <source>
        <dbReference type="Proteomes" id="UP001213681"/>
    </source>
</evidence>
<proteinExistence type="predicted"/>
<sequence length="320" mass="35655">MLRYYLNHCLFSLFVLYSFSFGDLDEFGTQFISYNGSISGYFKHPQSAPSNCSTYYFDSLQNTILKVGINPPWDTNPFYFNIQRDGQTADKVDPEDTCISPWGCTYDPIYNLFLETACYLCLTDDGSSCGFFDPVEILDLNKATTMQFDGKEKGYSTIGNQSTFVGNNDDLVYTFDFQRPHNYTEQQNCVEGDSFEWNAKTPFTYALNFTNTSAKALFSLTNPSGTVEFSFSGARVDGGQPSEFDPYNNGNYTPMALDTSNPSHPNFTFANGSEIVWKNYSNGWGAVASSAAVPSVEIENLGTALKWLSVMLVAGCLTFT</sequence>
<dbReference type="GeneID" id="81599469"/>
<evidence type="ECO:0000313" key="2">
    <source>
        <dbReference type="EMBL" id="KAJ5454888.1"/>
    </source>
</evidence>
<comment type="caution">
    <text evidence="2">The sequence shown here is derived from an EMBL/GenBank/DDBJ whole genome shotgun (WGS) entry which is preliminary data.</text>
</comment>
<feature type="signal peptide" evidence="1">
    <location>
        <begin position="1"/>
        <end position="22"/>
    </location>
</feature>
<dbReference type="EMBL" id="JAPVEA010000005">
    <property type="protein sequence ID" value="KAJ5454888.1"/>
    <property type="molecule type" value="Genomic_DNA"/>
</dbReference>
<evidence type="ECO:0000256" key="1">
    <source>
        <dbReference type="SAM" id="SignalP"/>
    </source>
</evidence>
<reference evidence="2" key="1">
    <citation type="submission" date="2022-12" db="EMBL/GenBank/DDBJ databases">
        <authorList>
            <person name="Petersen C."/>
        </authorList>
    </citation>
    <scope>NUCLEOTIDE SEQUENCE</scope>
    <source>
        <strain evidence="2">IBT 16125</strain>
    </source>
</reference>
<dbReference type="Proteomes" id="UP001213681">
    <property type="component" value="Unassembled WGS sequence"/>
</dbReference>
<dbReference type="RefSeq" id="XP_056767844.1">
    <property type="nucleotide sequence ID" value="XM_056909226.1"/>
</dbReference>
<accession>A0AAD6C9P5</accession>
<keyword evidence="1" id="KW-0732">Signal</keyword>
<dbReference type="AlphaFoldDB" id="A0AAD6C9P5"/>
<feature type="chain" id="PRO_5042177441" evidence="1">
    <location>
        <begin position="23"/>
        <end position="320"/>
    </location>
</feature>
<keyword evidence="3" id="KW-1185">Reference proteome</keyword>
<organism evidence="2 3">
    <name type="scientific">Penicillium daleae</name>
    <dbReference type="NCBI Taxonomy" id="63821"/>
    <lineage>
        <taxon>Eukaryota</taxon>
        <taxon>Fungi</taxon>
        <taxon>Dikarya</taxon>
        <taxon>Ascomycota</taxon>
        <taxon>Pezizomycotina</taxon>
        <taxon>Eurotiomycetes</taxon>
        <taxon>Eurotiomycetidae</taxon>
        <taxon>Eurotiales</taxon>
        <taxon>Aspergillaceae</taxon>
        <taxon>Penicillium</taxon>
    </lineage>
</organism>